<protein>
    <submittedName>
        <fullName evidence="9">Molecular chaperone</fullName>
    </submittedName>
</protein>
<dbReference type="Pfam" id="PF00345">
    <property type="entry name" value="PapD_N"/>
    <property type="match status" value="1"/>
</dbReference>
<dbReference type="InterPro" id="IPR050643">
    <property type="entry name" value="Periplasmic_pilus_chap"/>
</dbReference>
<keyword evidence="5" id="KW-0143">Chaperone</keyword>
<dbReference type="Proteomes" id="UP001484179">
    <property type="component" value="Chromosome 2"/>
</dbReference>
<comment type="similarity">
    <text evidence="2">Belongs to the periplasmic pilus chaperone family.</text>
</comment>
<dbReference type="InterPro" id="IPR008962">
    <property type="entry name" value="PapD-like_sf"/>
</dbReference>
<keyword evidence="6" id="KW-0472">Membrane</keyword>
<dbReference type="PANTHER" id="PTHR30251">
    <property type="entry name" value="PILUS ASSEMBLY CHAPERONE"/>
    <property type="match status" value="1"/>
</dbReference>
<evidence type="ECO:0000256" key="1">
    <source>
        <dbReference type="ARBA" id="ARBA00004418"/>
    </source>
</evidence>
<keyword evidence="6" id="KW-0812">Transmembrane</keyword>
<dbReference type="EMBL" id="CP150850">
    <property type="protein sequence ID" value="WZW56406.1"/>
    <property type="molecule type" value="Genomic_DNA"/>
</dbReference>
<dbReference type="Pfam" id="PF02753">
    <property type="entry name" value="PapD_C"/>
    <property type="match status" value="1"/>
</dbReference>
<proteinExistence type="inferred from homology"/>
<gene>
    <name evidence="9" type="ORF">WN985_28075</name>
</gene>
<dbReference type="PANTHER" id="PTHR30251:SF2">
    <property type="entry name" value="FIMBRIAL CHAPERONE YADV-RELATED"/>
    <property type="match status" value="1"/>
</dbReference>
<dbReference type="SUPFAM" id="SSF49354">
    <property type="entry name" value="PapD-like"/>
    <property type="match status" value="1"/>
</dbReference>
<comment type="subcellular location">
    <subcellularLocation>
        <location evidence="1">Periplasm</location>
    </subcellularLocation>
</comment>
<keyword evidence="3" id="KW-0732">Signal</keyword>
<keyword evidence="4" id="KW-0574">Periplasm</keyword>
<dbReference type="InterPro" id="IPR016147">
    <property type="entry name" value="Pili_assmbl_chaperone_N"/>
</dbReference>
<dbReference type="InterPro" id="IPR001829">
    <property type="entry name" value="Pili_assmbl_chaperone_bac"/>
</dbReference>
<evidence type="ECO:0000259" key="8">
    <source>
        <dbReference type="Pfam" id="PF02753"/>
    </source>
</evidence>
<dbReference type="Gene3D" id="2.60.40.10">
    <property type="entry name" value="Immunoglobulins"/>
    <property type="match status" value="2"/>
</dbReference>
<dbReference type="SUPFAM" id="SSF49584">
    <property type="entry name" value="Periplasmic chaperone C-domain"/>
    <property type="match status" value="1"/>
</dbReference>
<dbReference type="InterPro" id="IPR016148">
    <property type="entry name" value="Pili_assmbl_chaperone_C"/>
</dbReference>
<feature type="transmembrane region" description="Helical" evidence="6">
    <location>
        <begin position="36"/>
        <end position="54"/>
    </location>
</feature>
<evidence type="ECO:0000256" key="4">
    <source>
        <dbReference type="ARBA" id="ARBA00022764"/>
    </source>
</evidence>
<evidence type="ECO:0000259" key="7">
    <source>
        <dbReference type="Pfam" id="PF00345"/>
    </source>
</evidence>
<reference evidence="9 10" key="1">
    <citation type="submission" date="2024-04" db="EMBL/GenBank/DDBJ databases">
        <title>Biological Control Activity of Plant Growth Promoting Rhizobacteria Burkholderia pyrrocinia BX1 against Tobacco black shank Introduction Tobacco black shank (TBS) caused by the oomycete Phytophthora. nicotianae (P. nicotianae) has become a destructive soil.</title>
        <authorList>
            <person name="Liu X."/>
            <person name="Shu C."/>
        </authorList>
    </citation>
    <scope>NUCLEOTIDE SEQUENCE [LARGE SCALE GENOMIC DNA]</scope>
    <source>
        <strain evidence="9 10">BX1</strain>
    </source>
</reference>
<sequence length="274" mass="30493">MESDSCWNKGQAVHAYVLSFFRLPMGIGLPMVRRTLILKIFILTIVAHSAFAVADLSFDGQNRFIMTGKRMKVDIVNEGDGDALADVSVTWGDEKTKKDLPLVISRPLLKISPKGRGSVDIIYQGIGFPADRESYMLLNVLDVPTVPHDPNVLQIALRHRLKLFYRPALKETLDDAMAALSWELRNEGGRVISAYNPSAYYLTLSDITFVDRSGNGCAESIEHLMIAPFSSALLEISSCNSTDFRFNVISDAGYARPYRVKLIFGENNTGLRQD</sequence>
<feature type="domain" description="Pili assembly chaperone C-terminal" evidence="8">
    <location>
        <begin position="196"/>
        <end position="254"/>
    </location>
</feature>
<keyword evidence="10" id="KW-1185">Reference proteome</keyword>
<keyword evidence="6" id="KW-1133">Transmembrane helix</keyword>
<evidence type="ECO:0000256" key="5">
    <source>
        <dbReference type="ARBA" id="ARBA00023186"/>
    </source>
</evidence>
<dbReference type="InterPro" id="IPR036316">
    <property type="entry name" value="Pili_assmbl_chap_C_dom_sf"/>
</dbReference>
<accession>A0ABZ3BN16</accession>
<evidence type="ECO:0000256" key="3">
    <source>
        <dbReference type="ARBA" id="ARBA00022729"/>
    </source>
</evidence>
<evidence type="ECO:0000256" key="6">
    <source>
        <dbReference type="SAM" id="Phobius"/>
    </source>
</evidence>
<evidence type="ECO:0000313" key="9">
    <source>
        <dbReference type="EMBL" id="WZW56406.1"/>
    </source>
</evidence>
<dbReference type="PRINTS" id="PR00969">
    <property type="entry name" value="CHAPERONPILI"/>
</dbReference>
<dbReference type="RefSeq" id="WP_342310306.1">
    <property type="nucleotide sequence ID" value="NZ_CP150850.1"/>
</dbReference>
<dbReference type="InterPro" id="IPR013783">
    <property type="entry name" value="Ig-like_fold"/>
</dbReference>
<organism evidence="9 10">
    <name type="scientific">Burkholderia pyrrocinia</name>
    <name type="common">Pseudomonas pyrrocinia</name>
    <dbReference type="NCBI Taxonomy" id="60550"/>
    <lineage>
        <taxon>Bacteria</taxon>
        <taxon>Pseudomonadati</taxon>
        <taxon>Pseudomonadota</taxon>
        <taxon>Betaproteobacteria</taxon>
        <taxon>Burkholderiales</taxon>
        <taxon>Burkholderiaceae</taxon>
        <taxon>Burkholderia</taxon>
        <taxon>Burkholderia cepacia complex</taxon>
    </lineage>
</organism>
<evidence type="ECO:0000313" key="10">
    <source>
        <dbReference type="Proteomes" id="UP001484179"/>
    </source>
</evidence>
<feature type="transmembrane region" description="Helical" evidence="6">
    <location>
        <begin position="12"/>
        <end position="29"/>
    </location>
</feature>
<evidence type="ECO:0000256" key="2">
    <source>
        <dbReference type="ARBA" id="ARBA00007399"/>
    </source>
</evidence>
<feature type="domain" description="Pili assembly chaperone N-terminal" evidence="7">
    <location>
        <begin position="69"/>
        <end position="168"/>
    </location>
</feature>
<name>A0ABZ3BN16_BURPY</name>